<feature type="domain" description="EGF-like" evidence="6">
    <location>
        <begin position="199"/>
        <end position="237"/>
    </location>
</feature>
<dbReference type="CDD" id="cd00110">
    <property type="entry name" value="LamG"/>
    <property type="match status" value="3"/>
</dbReference>
<feature type="domain" description="EGF-like" evidence="6">
    <location>
        <begin position="422"/>
        <end position="459"/>
    </location>
</feature>
<reference evidence="7 8" key="1">
    <citation type="journal article" date="2023" name="Arcadia Sci">
        <title>De novo assembly of a long-read Amblyomma americanum tick genome.</title>
        <authorList>
            <person name="Chou S."/>
            <person name="Poskanzer K.E."/>
            <person name="Rollins M."/>
            <person name="Thuy-Boun P.S."/>
        </authorList>
    </citation>
    <scope>NUCLEOTIDE SEQUENCE [LARGE SCALE GENOMIC DNA]</scope>
    <source>
        <strain evidence="7">F_SG_1</strain>
        <tissue evidence="7">Salivary glands</tissue>
    </source>
</reference>
<dbReference type="PANTHER" id="PTHR15036">
    <property type="entry name" value="PIKACHURIN-LIKE PROTEIN"/>
    <property type="match status" value="1"/>
</dbReference>
<dbReference type="PROSITE" id="PS50025">
    <property type="entry name" value="LAM_G_DOMAIN"/>
    <property type="match status" value="3"/>
</dbReference>
<dbReference type="GO" id="GO:0016020">
    <property type="term" value="C:membrane"/>
    <property type="evidence" value="ECO:0007669"/>
    <property type="project" value="UniProtKB-SubCell"/>
</dbReference>
<dbReference type="SMART" id="SM00179">
    <property type="entry name" value="EGF_CA"/>
    <property type="match status" value="2"/>
</dbReference>
<evidence type="ECO:0000256" key="4">
    <source>
        <dbReference type="SAM" id="MobiDB-lite"/>
    </source>
</evidence>
<sequence length="869" mass="93443">LEQGEPEPENRHKGESPTVAASDIKQRTTSGGYARQPTLVRRRMHSNSLDAAGGQMRSSRTDQGPGADGEYENNVDAILGEEADLSQQQQQRRVGGAGGINQASRSAGRKRASFGAAAAEDDGWQRDDPGSVAAAWDHRWQDEDSWSNDGRTTSDKQRRRRGPATEAGGGGGSRYEPLNTIAMTTVATTSDESGLVPGISSPCQQLSCSRTGRCVQDERTGSVRCACALGFTGAFCDQDVDLRRPRFSGSSYLALPTLRDAHKSMQITLQFRPETHDAVLLYSGESPELQGDYFAILLAKGFVEFRFDCGMGPGTLRSDQPVLLNAWNTLTVYRDRWDAWMQLNSGHQVQGRSKGLFSRITLRLNVYLGGSPNASLAAGRLGTREGLVGCVRHLEINGRRYDFRSTALRGDAVEGLDVDECGGDGCSGVSCQNGGQCIANGAEQGVCLCALGFAGASCETPVEIVVPSFNGSSYLRFPGLGNDHLSYLDVQLVFKPLSPNGVFFYNGAKMDGTGDFVALQMADGHVEFRFDLSTGTAVLRSPYPVALGEWHLAKASRTGRLGTLVLDGQPRVEAHSPGAFTQLSLPLNLYLGGVPDPRETAVGAGVLQSFVGCVQRLTINNRPMRLMQEALSGVNVANCVHPCVTGPCYNGGACQPRMDLYACHCKLGYAGSNCQNEVKEAIAEPMMGGASYLHYTSDDIMRRIRGDQLDVTLAFRSFSSHGLLFWAGDWGQQTRAGLYSPSDYLSLGLEKGLLTLRFNLGSGEALLCWNTTRVDDGRWHRASLSRSRQLATLGLDAASPVAVTSPGRLRQLNVRSGLYIGGIGDVTHVTRGRYKSGLVGCVANLTLAGDYHVRLVSHAATGINVQPCL</sequence>
<dbReference type="SMART" id="SM00282">
    <property type="entry name" value="LamG"/>
    <property type="match status" value="3"/>
</dbReference>
<dbReference type="InterPro" id="IPR013320">
    <property type="entry name" value="ConA-like_dom_sf"/>
</dbReference>
<dbReference type="GO" id="GO:0048513">
    <property type="term" value="P:animal organ development"/>
    <property type="evidence" value="ECO:0007669"/>
    <property type="project" value="UniProtKB-ARBA"/>
</dbReference>
<dbReference type="PANTHER" id="PTHR15036:SF85">
    <property type="entry name" value="SP2353, ISOFORM A"/>
    <property type="match status" value="1"/>
</dbReference>
<name>A0AAQ4D865_AMBAM</name>
<dbReference type="CDD" id="cd00054">
    <property type="entry name" value="EGF_CA"/>
    <property type="match status" value="2"/>
</dbReference>
<feature type="domain" description="Laminin G" evidence="5">
    <location>
        <begin position="682"/>
        <end position="868"/>
    </location>
</feature>
<dbReference type="GO" id="GO:0005509">
    <property type="term" value="F:calcium ion binding"/>
    <property type="evidence" value="ECO:0007669"/>
    <property type="project" value="InterPro"/>
</dbReference>
<feature type="disulfide bond" evidence="2">
    <location>
        <begin position="665"/>
        <end position="674"/>
    </location>
</feature>
<dbReference type="InterPro" id="IPR000742">
    <property type="entry name" value="EGF"/>
</dbReference>
<feature type="disulfide bond" evidence="2">
    <location>
        <begin position="449"/>
        <end position="458"/>
    </location>
</feature>
<dbReference type="EMBL" id="JARKHS020033853">
    <property type="protein sequence ID" value="KAK8758655.1"/>
    <property type="molecule type" value="Genomic_DNA"/>
</dbReference>
<dbReference type="InterPro" id="IPR001791">
    <property type="entry name" value="Laminin_G"/>
</dbReference>
<dbReference type="PROSITE" id="PS00022">
    <property type="entry name" value="EGF_1"/>
    <property type="match status" value="3"/>
</dbReference>
<evidence type="ECO:0000256" key="2">
    <source>
        <dbReference type="PROSITE-ProRule" id="PRU00076"/>
    </source>
</evidence>
<dbReference type="Gene3D" id="2.10.25.10">
    <property type="entry name" value="Laminin"/>
    <property type="match status" value="3"/>
</dbReference>
<feature type="non-terminal residue" evidence="7">
    <location>
        <position position="1"/>
    </location>
</feature>
<gene>
    <name evidence="7" type="ORF">V5799_003714</name>
</gene>
<feature type="region of interest" description="Disordered" evidence="4">
    <location>
        <begin position="1"/>
        <end position="177"/>
    </location>
</feature>
<comment type="caution">
    <text evidence="2">Lacks conserved residue(s) required for the propagation of feature annotation.</text>
</comment>
<feature type="disulfide bond" evidence="2">
    <location>
        <begin position="227"/>
        <end position="236"/>
    </location>
</feature>
<evidence type="ECO:0000259" key="5">
    <source>
        <dbReference type="PROSITE" id="PS50025"/>
    </source>
</evidence>
<dbReference type="PROSITE" id="PS50026">
    <property type="entry name" value="EGF_3"/>
    <property type="match status" value="3"/>
</dbReference>
<evidence type="ECO:0000313" key="7">
    <source>
        <dbReference type="EMBL" id="KAK8758655.1"/>
    </source>
</evidence>
<dbReference type="SUPFAM" id="SSF49899">
    <property type="entry name" value="Concanavalin A-like lectins/glucanases"/>
    <property type="match status" value="3"/>
</dbReference>
<evidence type="ECO:0000256" key="1">
    <source>
        <dbReference type="ARBA" id="ARBA00023157"/>
    </source>
</evidence>
<evidence type="ECO:0000259" key="6">
    <source>
        <dbReference type="PROSITE" id="PS50026"/>
    </source>
</evidence>
<dbReference type="InterPro" id="IPR050372">
    <property type="entry name" value="Neurexin-related_CASP"/>
</dbReference>
<feature type="disulfide bond" evidence="3">
    <location>
        <begin position="841"/>
        <end position="868"/>
    </location>
</feature>
<feature type="disulfide bond" evidence="2">
    <location>
        <begin position="208"/>
        <end position="225"/>
    </location>
</feature>
<dbReference type="SMART" id="SM00181">
    <property type="entry name" value="EGF"/>
    <property type="match status" value="3"/>
</dbReference>
<dbReference type="AlphaFoldDB" id="A0AAQ4D865"/>
<dbReference type="Pfam" id="PF02210">
    <property type="entry name" value="Laminin_G_2"/>
    <property type="match status" value="1"/>
</dbReference>
<dbReference type="Proteomes" id="UP001321473">
    <property type="component" value="Unassembled WGS sequence"/>
</dbReference>
<keyword evidence="1 2" id="KW-1015">Disulfide bond</keyword>
<keyword evidence="2" id="KW-0245">EGF-like domain</keyword>
<feature type="domain" description="Laminin G" evidence="5">
    <location>
        <begin position="464"/>
        <end position="643"/>
    </location>
</feature>
<organism evidence="7 8">
    <name type="scientific">Amblyomma americanum</name>
    <name type="common">Lone star tick</name>
    <dbReference type="NCBI Taxonomy" id="6943"/>
    <lineage>
        <taxon>Eukaryota</taxon>
        <taxon>Metazoa</taxon>
        <taxon>Ecdysozoa</taxon>
        <taxon>Arthropoda</taxon>
        <taxon>Chelicerata</taxon>
        <taxon>Arachnida</taxon>
        <taxon>Acari</taxon>
        <taxon>Parasitiformes</taxon>
        <taxon>Ixodida</taxon>
        <taxon>Ixodoidea</taxon>
        <taxon>Ixodidae</taxon>
        <taxon>Amblyomminae</taxon>
        <taxon>Amblyomma</taxon>
    </lineage>
</organism>
<feature type="domain" description="Laminin G" evidence="5">
    <location>
        <begin position="242"/>
        <end position="421"/>
    </location>
</feature>
<accession>A0AAQ4D865</accession>
<proteinExistence type="predicted"/>
<keyword evidence="8" id="KW-1185">Reference proteome</keyword>
<protein>
    <recommendedName>
        <fullName evidence="9">Pikachurin</fullName>
    </recommendedName>
</protein>
<dbReference type="Pfam" id="PF00054">
    <property type="entry name" value="Laminin_G_1"/>
    <property type="match status" value="2"/>
</dbReference>
<comment type="caution">
    <text evidence="7">The sequence shown here is derived from an EMBL/GenBank/DDBJ whole genome shotgun (WGS) entry which is preliminary data.</text>
</comment>
<evidence type="ECO:0000256" key="3">
    <source>
        <dbReference type="PROSITE-ProRule" id="PRU00122"/>
    </source>
</evidence>
<dbReference type="PROSITE" id="PS01186">
    <property type="entry name" value="EGF_2"/>
    <property type="match status" value="3"/>
</dbReference>
<feature type="compositionally biased region" description="Acidic residues" evidence="4">
    <location>
        <begin position="69"/>
        <end position="84"/>
    </location>
</feature>
<feature type="domain" description="EGF-like" evidence="6">
    <location>
        <begin position="640"/>
        <end position="675"/>
    </location>
</feature>
<evidence type="ECO:0008006" key="9">
    <source>
        <dbReference type="Google" id="ProtNLM"/>
    </source>
</evidence>
<evidence type="ECO:0000313" key="8">
    <source>
        <dbReference type="Proteomes" id="UP001321473"/>
    </source>
</evidence>
<dbReference type="InterPro" id="IPR001881">
    <property type="entry name" value="EGF-like_Ca-bd_dom"/>
</dbReference>
<dbReference type="Gene3D" id="2.60.120.200">
    <property type="match status" value="3"/>
</dbReference>